<dbReference type="InterPro" id="IPR022874">
    <property type="entry name" value="Valine-tRNA_ligase_type_2"/>
</dbReference>
<dbReference type="InterPro" id="IPR002303">
    <property type="entry name" value="Valyl-tRNA_ligase"/>
</dbReference>
<dbReference type="InterPro" id="IPR001412">
    <property type="entry name" value="aa-tRNA-synth_I_CS"/>
</dbReference>
<evidence type="ECO:0000259" key="12">
    <source>
        <dbReference type="Pfam" id="PF00133"/>
    </source>
</evidence>
<evidence type="ECO:0000256" key="8">
    <source>
        <dbReference type="ARBA" id="ARBA00047552"/>
    </source>
</evidence>
<dbReference type="SUPFAM" id="SSF52374">
    <property type="entry name" value="Nucleotidylyl transferase"/>
    <property type="match status" value="1"/>
</dbReference>
<evidence type="ECO:0000256" key="7">
    <source>
        <dbReference type="ARBA" id="ARBA00023146"/>
    </source>
</evidence>
<accession>A0A147JSJ5</accession>
<dbReference type="InterPro" id="IPR002300">
    <property type="entry name" value="aa-tRNA-synth_Ia"/>
</dbReference>
<dbReference type="Gene3D" id="1.10.730.10">
    <property type="entry name" value="Isoleucyl-tRNA Synthetase, Domain 1"/>
    <property type="match status" value="1"/>
</dbReference>
<dbReference type="Gene3D" id="3.40.50.620">
    <property type="entry name" value="HUPs"/>
    <property type="match status" value="2"/>
</dbReference>
<comment type="similarity">
    <text evidence="10 11">Belongs to the class-I aminoacyl-tRNA synthetase family. ValS type 2 subfamily.</text>
</comment>
<feature type="domain" description="Methionyl/Valyl/Leucyl/Isoleucyl-tRNA synthetase anticodon-binding" evidence="13">
    <location>
        <begin position="612"/>
        <end position="758"/>
    </location>
</feature>
<comment type="function">
    <text evidence="9 11">Catalyzes the attachment of valine to tRNA(Val). As ValRS can inadvertently accommodate and process structurally similar amino acids such as threonine, to avoid such errors, it has a 'posttransfer' editing activity that hydrolyzes mischarged Thr-tRNA(Val) in a tRNA-dependent manner.</text>
</comment>
<dbReference type="EMBL" id="LQMQ01000065">
    <property type="protein sequence ID" value="KUO39405.1"/>
    <property type="molecule type" value="Genomic_DNA"/>
</dbReference>
<comment type="catalytic activity">
    <reaction evidence="8 11">
        <text>tRNA(Val) + L-valine + ATP = L-valyl-tRNA(Val) + AMP + diphosphate</text>
        <dbReference type="Rhea" id="RHEA:10704"/>
        <dbReference type="Rhea" id="RHEA-COMP:9672"/>
        <dbReference type="Rhea" id="RHEA-COMP:9708"/>
        <dbReference type="ChEBI" id="CHEBI:30616"/>
        <dbReference type="ChEBI" id="CHEBI:33019"/>
        <dbReference type="ChEBI" id="CHEBI:57762"/>
        <dbReference type="ChEBI" id="CHEBI:78442"/>
        <dbReference type="ChEBI" id="CHEBI:78537"/>
        <dbReference type="ChEBI" id="CHEBI:456215"/>
        <dbReference type="EC" id="6.1.1.9"/>
    </reaction>
</comment>
<dbReference type="EC" id="6.1.1.9" evidence="11"/>
<keyword evidence="7 11" id="KW-0030">Aminoacyl-tRNA synthetase</keyword>
<dbReference type="InterPro" id="IPR009008">
    <property type="entry name" value="Val/Leu/Ile-tRNA-synth_edit"/>
</dbReference>
<comment type="domain">
    <text evidence="11">ValRS has two distinct active sites: one for aminoacylation and one for editing. The misactivated threonine is translocated from the active site to the editing site.</text>
</comment>
<comment type="caution">
    <text evidence="11">Lacks conserved residue(s) required for the propagation of feature annotation.</text>
</comment>
<evidence type="ECO:0000313" key="14">
    <source>
        <dbReference type="EMBL" id="KUO39405.1"/>
    </source>
</evidence>
<dbReference type="PANTHER" id="PTHR11946">
    <property type="entry name" value="VALYL-TRNA SYNTHETASES"/>
    <property type="match status" value="1"/>
</dbReference>
<evidence type="ECO:0000256" key="11">
    <source>
        <dbReference type="HAMAP-Rule" id="MF_02005"/>
    </source>
</evidence>
<evidence type="ECO:0000259" key="13">
    <source>
        <dbReference type="Pfam" id="PF08264"/>
    </source>
</evidence>
<keyword evidence="4 11" id="KW-0547">Nucleotide-binding</keyword>
<evidence type="ECO:0000313" key="15">
    <source>
        <dbReference type="Proteomes" id="UP000074294"/>
    </source>
</evidence>
<comment type="caution">
    <text evidence="14">The sequence shown here is derived from an EMBL/GenBank/DDBJ whole genome shotgun (WGS) entry which is preliminary data.</text>
</comment>
<dbReference type="InterPro" id="IPR033705">
    <property type="entry name" value="Anticodon_Ia_Val"/>
</dbReference>
<gene>
    <name evidence="11" type="primary">valS</name>
    <name evidence="14" type="ORF">APZ16_03420</name>
</gene>
<dbReference type="InterPro" id="IPR014729">
    <property type="entry name" value="Rossmann-like_a/b/a_fold"/>
</dbReference>
<evidence type="ECO:0000256" key="10">
    <source>
        <dbReference type="ARBA" id="ARBA00061452"/>
    </source>
</evidence>
<evidence type="ECO:0000256" key="2">
    <source>
        <dbReference type="ARBA" id="ARBA00022490"/>
    </source>
</evidence>
<dbReference type="GO" id="GO:0002161">
    <property type="term" value="F:aminoacyl-tRNA deacylase activity"/>
    <property type="evidence" value="ECO:0007669"/>
    <property type="project" value="InterPro"/>
</dbReference>
<dbReference type="CDD" id="cd07962">
    <property type="entry name" value="Anticodon_Ia_Val"/>
    <property type="match status" value="1"/>
</dbReference>
<evidence type="ECO:0000256" key="3">
    <source>
        <dbReference type="ARBA" id="ARBA00022598"/>
    </source>
</evidence>
<dbReference type="CDD" id="cd00817">
    <property type="entry name" value="ValRS_core"/>
    <property type="match status" value="1"/>
</dbReference>
<keyword evidence="2 11" id="KW-0963">Cytoplasm</keyword>
<evidence type="ECO:0000256" key="6">
    <source>
        <dbReference type="ARBA" id="ARBA00022917"/>
    </source>
</evidence>
<organism evidence="14 15">
    <name type="scientific">Hadarchaeum yellowstonense</name>
    <dbReference type="NCBI Taxonomy" id="1776334"/>
    <lineage>
        <taxon>Archaea</taxon>
        <taxon>Methanobacteriati</taxon>
        <taxon>Candidatus Hadarchaeota</taxon>
        <taxon>Candidatus Hadarchaeia</taxon>
        <taxon>Candidatus Hadarchaeales</taxon>
        <taxon>Candidatus Hadarchaeaceae</taxon>
        <taxon>Candidatus Hadarchaeum</taxon>
    </lineage>
</organism>
<evidence type="ECO:0000256" key="1">
    <source>
        <dbReference type="ARBA" id="ARBA00004496"/>
    </source>
</evidence>
<dbReference type="NCBIfam" id="NF009687">
    <property type="entry name" value="PRK13208.1"/>
    <property type="match status" value="1"/>
</dbReference>
<dbReference type="GO" id="GO:0005524">
    <property type="term" value="F:ATP binding"/>
    <property type="evidence" value="ECO:0007669"/>
    <property type="project" value="UniProtKB-UniRule"/>
</dbReference>
<dbReference type="HAMAP" id="MF_02005">
    <property type="entry name" value="Val_tRNA_synth_type2"/>
    <property type="match status" value="1"/>
</dbReference>
<sequence>MEIPKEYNPLSAEPKWQKYWDALGIHRFRHDDHRAPTYVIDTPPPYPSGEFHMGTALNWTYFDIVARYKRMRGFNVLFPQGWDCHGLPTEVQVERKYGIRKGDLPAEKFRELCVQLTTENIAHMKEEMNSFGFSIDWSTEYRTMDPSYYGKTQLSFVQLYKRGLIYRGEHPVNWCPRCETAIADAEVEYQDKKTLLHYIKFKIAGEGGTLTIATTRPEYLPACVVVAVHPDDQRYRSYIGKRLEVPPFGQLVEIIEDEEVDPSFGTGVVMVCTFGDKTDVRWVKRYKLPVIKLIDEKGRMTEAAKKYSGMTVEEARQAIVADLRARGLIEKQEELPHSVGVCWRCKTPVEILSKPQWFMRVLALNDRVIEEAKKVRWVPDYMLTRFIDWVKSMDWDWVISRQRIFATPIPVWYCAKCKEPVVAEEEQLPVVPARDRPPVARCPRCGNESFEPEQDVLDTWMDSSITIAAHAGWPQIDPRLFPADLQPNGTDIIRTWDYYLMVRHLALLNQAPYRTVLINGMVLGTDGRAMHKSLGNYVDSSKARDKYGADALRQWAAIGASTGADVPFSWKDVEFGYRFMRKFWNAVRFARPYLNSEIARRDRSRVNLRPVDSWMLSRLNRLIKEVTGWLEDFQFNRALGEIHNFIWHELCDMYIEEIKHRLYSGDKTAEGAAFTLYHVILTSIKLLAPFIPHFTEEVYQTFFANFEGLPSIHASEWPKPDEAAIDEAAESLGEITNKIVSALRQFKSTRKMALNTEIPGLEIYTPTRELAKRLEEIADDVAGTMQVREIKITSEKPELEERLISVEPNFAKLGPRLRGDLKIVAEALRRARPEELSEQLKRGFIEVGEAGKTIKLSIDELKITRVTERRGQRVEVIDLADPALTLLVSLGRLGEE</sequence>
<keyword evidence="3 11" id="KW-0436">Ligase</keyword>
<dbReference type="GO" id="GO:0006438">
    <property type="term" value="P:valyl-tRNA aminoacylation"/>
    <property type="evidence" value="ECO:0007669"/>
    <property type="project" value="UniProtKB-UniRule"/>
</dbReference>
<dbReference type="NCBIfam" id="TIGR00422">
    <property type="entry name" value="valS"/>
    <property type="match status" value="1"/>
</dbReference>
<reference evidence="14 15" key="1">
    <citation type="journal article" date="2016" name="Nat. Microbiol.">
        <title>Genomic inference of the metabolism of cosmopolitan subsurface Archaea, Hadesarchaea.</title>
        <authorList>
            <person name="Baker B.J."/>
            <person name="Saw J.H."/>
            <person name="Lind A.E."/>
            <person name="Lazar C.S."/>
            <person name="Hinrichs K.-U."/>
            <person name="Teske A.P."/>
            <person name="Ettema T.J."/>
        </authorList>
    </citation>
    <scope>NUCLEOTIDE SEQUENCE [LARGE SCALE GENOMIC DNA]</scope>
</reference>
<dbReference type="PANTHER" id="PTHR11946:SF93">
    <property type="entry name" value="VALINE--TRNA LIGASE, CHLOROPLASTIC_MITOCHONDRIAL 2"/>
    <property type="match status" value="1"/>
</dbReference>
<evidence type="ECO:0000256" key="5">
    <source>
        <dbReference type="ARBA" id="ARBA00022840"/>
    </source>
</evidence>
<dbReference type="SUPFAM" id="SSF50677">
    <property type="entry name" value="ValRS/IleRS/LeuRS editing domain"/>
    <property type="match status" value="1"/>
</dbReference>
<evidence type="ECO:0000256" key="9">
    <source>
        <dbReference type="ARBA" id="ARBA00055630"/>
    </source>
</evidence>
<keyword evidence="6 11" id="KW-0648">Protein biosynthesis</keyword>
<dbReference type="FunFam" id="3.40.50.620:FF:000192">
    <property type="entry name" value="Valine--tRNA ligase"/>
    <property type="match status" value="1"/>
</dbReference>
<protein>
    <recommendedName>
        <fullName evidence="11">Valine--tRNA ligase</fullName>
        <ecNumber evidence="11">6.1.1.9</ecNumber>
    </recommendedName>
    <alternativeName>
        <fullName evidence="11">Valyl-tRNA synthetase</fullName>
        <shortName evidence="11">ValRS</shortName>
    </alternativeName>
</protein>
<feature type="domain" description="Aminoacyl-tRNA synthetase class Ia" evidence="12">
    <location>
        <begin position="16"/>
        <end position="568"/>
    </location>
</feature>
<evidence type="ECO:0000256" key="4">
    <source>
        <dbReference type="ARBA" id="ARBA00022741"/>
    </source>
</evidence>
<dbReference type="GO" id="GO:0005829">
    <property type="term" value="C:cytosol"/>
    <property type="evidence" value="ECO:0007669"/>
    <property type="project" value="TreeGrafter"/>
</dbReference>
<dbReference type="PRINTS" id="PR00986">
    <property type="entry name" value="TRNASYNTHVAL"/>
</dbReference>
<dbReference type="STRING" id="1776334.APZ16_03420"/>
<name>A0A147JSJ5_HADYE</name>
<dbReference type="Proteomes" id="UP000074294">
    <property type="component" value="Unassembled WGS sequence"/>
</dbReference>
<keyword evidence="5 11" id="KW-0067">ATP-binding</keyword>
<dbReference type="GO" id="GO:0004832">
    <property type="term" value="F:valine-tRNA ligase activity"/>
    <property type="evidence" value="ECO:0007669"/>
    <property type="project" value="UniProtKB-UniRule"/>
</dbReference>
<dbReference type="SUPFAM" id="SSF47323">
    <property type="entry name" value="Anticodon-binding domain of a subclass of class I aminoacyl-tRNA synthetases"/>
    <property type="match status" value="1"/>
</dbReference>
<comment type="subcellular location">
    <subcellularLocation>
        <location evidence="1 11">Cytoplasm</location>
    </subcellularLocation>
</comment>
<dbReference type="InterPro" id="IPR013155">
    <property type="entry name" value="M/V/L/I-tRNA-synth_anticd-bd"/>
</dbReference>
<dbReference type="Pfam" id="PF00133">
    <property type="entry name" value="tRNA-synt_1"/>
    <property type="match status" value="1"/>
</dbReference>
<dbReference type="AlphaFoldDB" id="A0A147JSJ5"/>
<feature type="binding site" evidence="11">
    <location>
        <position position="532"/>
    </location>
    <ligand>
        <name>ATP</name>
        <dbReference type="ChEBI" id="CHEBI:30616"/>
    </ligand>
</feature>
<dbReference type="InterPro" id="IPR009080">
    <property type="entry name" value="tRNAsynth_Ia_anticodon-bd"/>
</dbReference>
<dbReference type="PROSITE" id="PS00178">
    <property type="entry name" value="AA_TRNA_LIGASE_I"/>
    <property type="match status" value="1"/>
</dbReference>
<proteinExistence type="inferred from homology"/>
<dbReference type="Pfam" id="PF08264">
    <property type="entry name" value="Anticodon_1"/>
    <property type="match status" value="1"/>
</dbReference>